<keyword evidence="3 6" id="KW-0067">ATP-binding</keyword>
<name>A0A432X0C3_9GAMM</name>
<keyword evidence="4 6" id="KW-0092">Biotin</keyword>
<dbReference type="EC" id="6.3.4.15" evidence="6"/>
<organism evidence="8 9">
    <name type="scientific">Aliidiomarina taiwanensis</name>
    <dbReference type="NCBI Taxonomy" id="946228"/>
    <lineage>
        <taxon>Bacteria</taxon>
        <taxon>Pseudomonadati</taxon>
        <taxon>Pseudomonadota</taxon>
        <taxon>Gammaproteobacteria</taxon>
        <taxon>Alteromonadales</taxon>
        <taxon>Idiomarinaceae</taxon>
        <taxon>Aliidiomarina</taxon>
    </lineage>
</organism>
<dbReference type="GO" id="GO:0006355">
    <property type="term" value="P:regulation of DNA-templated transcription"/>
    <property type="evidence" value="ECO:0007669"/>
    <property type="project" value="UniProtKB-UniRule"/>
</dbReference>
<dbReference type="GO" id="GO:0003677">
    <property type="term" value="F:DNA binding"/>
    <property type="evidence" value="ECO:0007669"/>
    <property type="project" value="UniProtKB-UniRule"/>
</dbReference>
<feature type="binding site" evidence="6">
    <location>
        <position position="185"/>
    </location>
    <ligand>
        <name>biotin</name>
        <dbReference type="ChEBI" id="CHEBI:57586"/>
    </ligand>
</feature>
<dbReference type="InterPro" id="IPR008988">
    <property type="entry name" value="Transcriptional_repressor_C"/>
</dbReference>
<evidence type="ECO:0000259" key="7">
    <source>
        <dbReference type="PROSITE" id="PS51733"/>
    </source>
</evidence>
<feature type="binding site" evidence="6">
    <location>
        <begin position="118"/>
        <end position="120"/>
    </location>
    <ligand>
        <name>biotin</name>
        <dbReference type="ChEBI" id="CHEBI:57586"/>
    </ligand>
</feature>
<dbReference type="SUPFAM" id="SSF50037">
    <property type="entry name" value="C-terminal domain of transcriptional repressors"/>
    <property type="match status" value="1"/>
</dbReference>
<dbReference type="SUPFAM" id="SSF55681">
    <property type="entry name" value="Class II aaRS and biotin synthetases"/>
    <property type="match status" value="1"/>
</dbReference>
<dbReference type="AlphaFoldDB" id="A0A432X0C3"/>
<evidence type="ECO:0000313" key="8">
    <source>
        <dbReference type="EMBL" id="RUO39382.1"/>
    </source>
</evidence>
<dbReference type="PANTHER" id="PTHR12835">
    <property type="entry name" value="BIOTIN PROTEIN LIGASE"/>
    <property type="match status" value="1"/>
</dbReference>
<dbReference type="PROSITE" id="PS00519">
    <property type="entry name" value="HTH_ASNC_1"/>
    <property type="match status" value="1"/>
</dbReference>
<dbReference type="RefSeq" id="WP_126757882.1">
    <property type="nucleotide sequence ID" value="NZ_PIPQ01000006.1"/>
</dbReference>
<dbReference type="Gene3D" id="1.10.10.10">
    <property type="entry name" value="Winged helix-like DNA-binding domain superfamily/Winged helix DNA-binding domain"/>
    <property type="match status" value="1"/>
</dbReference>
<dbReference type="PANTHER" id="PTHR12835:SF5">
    <property type="entry name" value="BIOTIN--PROTEIN LIGASE"/>
    <property type="match status" value="1"/>
</dbReference>
<dbReference type="InterPro" id="IPR004143">
    <property type="entry name" value="BPL_LPL_catalytic"/>
</dbReference>
<dbReference type="PROSITE" id="PS51733">
    <property type="entry name" value="BPL_LPL_CATALYTIC"/>
    <property type="match status" value="1"/>
</dbReference>
<evidence type="ECO:0000313" key="9">
    <source>
        <dbReference type="Proteomes" id="UP000286976"/>
    </source>
</evidence>
<keyword evidence="9" id="KW-1185">Reference proteome</keyword>
<feature type="binding site" evidence="6">
    <location>
        <begin position="89"/>
        <end position="91"/>
    </location>
    <ligand>
        <name>biotin</name>
        <dbReference type="ChEBI" id="CHEBI:57586"/>
    </ligand>
</feature>
<gene>
    <name evidence="6" type="primary">birA</name>
    <name evidence="8" type="ORF">CWE15_09675</name>
</gene>
<comment type="caution">
    <text evidence="8">The sequence shown here is derived from an EMBL/GenBank/DDBJ whole genome shotgun (WGS) entry which is preliminary data.</text>
</comment>
<dbReference type="InterPro" id="IPR004408">
    <property type="entry name" value="Biotin_CoA_COase_ligase"/>
</dbReference>
<comment type="function">
    <text evidence="6">Acts both as a biotin--[acetyl-CoA-carboxylase] ligase and a biotin-operon repressor. In the presence of ATP, BirA activates biotin to form the BirA-biotinyl-5'-adenylate (BirA-bio-5'-AMP or holoBirA) complex. HoloBirA can either transfer the biotinyl moiety to the biotin carboxyl carrier protein (BCCP) subunit of acetyl-CoA carboxylase, or bind to the biotin operator site and inhibit transcription of the operon.</text>
</comment>
<dbReference type="InterPro" id="IPR036388">
    <property type="entry name" value="WH-like_DNA-bd_sf"/>
</dbReference>
<evidence type="ECO:0000256" key="3">
    <source>
        <dbReference type="ARBA" id="ARBA00022840"/>
    </source>
</evidence>
<dbReference type="InterPro" id="IPR003142">
    <property type="entry name" value="BPL_C"/>
</dbReference>
<dbReference type="GO" id="GO:0005737">
    <property type="term" value="C:cytoplasm"/>
    <property type="evidence" value="ECO:0007669"/>
    <property type="project" value="TreeGrafter"/>
</dbReference>
<dbReference type="Gene3D" id="3.30.930.10">
    <property type="entry name" value="Bira Bifunctional Protein, Domain 2"/>
    <property type="match status" value="1"/>
</dbReference>
<keyword evidence="2 6" id="KW-0547">Nucleotide-binding</keyword>
<dbReference type="NCBIfam" id="TIGR00121">
    <property type="entry name" value="birA_ligase"/>
    <property type="match status" value="1"/>
</dbReference>
<evidence type="ECO:0000256" key="4">
    <source>
        <dbReference type="ARBA" id="ARBA00023267"/>
    </source>
</evidence>
<dbReference type="SUPFAM" id="SSF46785">
    <property type="entry name" value="Winged helix' DNA-binding domain"/>
    <property type="match status" value="1"/>
</dbReference>
<dbReference type="InterPro" id="IPR013196">
    <property type="entry name" value="HTH_11"/>
</dbReference>
<evidence type="ECO:0000256" key="5">
    <source>
        <dbReference type="ARBA" id="ARBA00047846"/>
    </source>
</evidence>
<dbReference type="InterPro" id="IPR045864">
    <property type="entry name" value="aa-tRNA-synth_II/BPL/LPL"/>
</dbReference>
<dbReference type="InterPro" id="IPR036390">
    <property type="entry name" value="WH_DNA-bd_sf"/>
</dbReference>
<evidence type="ECO:0000256" key="1">
    <source>
        <dbReference type="ARBA" id="ARBA00022598"/>
    </source>
</evidence>
<reference evidence="8 9" key="1">
    <citation type="journal article" date="2011" name="Front. Microbiol.">
        <title>Genomic signatures of strain selection and enhancement in Bacillus atrophaeus var. globigii, a historical biowarfare simulant.</title>
        <authorList>
            <person name="Gibbons H.S."/>
            <person name="Broomall S.M."/>
            <person name="McNew L.A."/>
            <person name="Daligault H."/>
            <person name="Chapman C."/>
            <person name="Bruce D."/>
            <person name="Karavis M."/>
            <person name="Krepps M."/>
            <person name="McGregor P.A."/>
            <person name="Hong C."/>
            <person name="Park K.H."/>
            <person name="Akmal A."/>
            <person name="Feldman A."/>
            <person name="Lin J.S."/>
            <person name="Chang W.E."/>
            <person name="Higgs B.W."/>
            <person name="Demirev P."/>
            <person name="Lindquist J."/>
            <person name="Liem A."/>
            <person name="Fochler E."/>
            <person name="Read T.D."/>
            <person name="Tapia R."/>
            <person name="Johnson S."/>
            <person name="Bishop-Lilly K.A."/>
            <person name="Detter C."/>
            <person name="Han C."/>
            <person name="Sozhamannan S."/>
            <person name="Rosenzweig C.N."/>
            <person name="Skowronski E.W."/>
        </authorList>
    </citation>
    <scope>NUCLEOTIDE SEQUENCE [LARGE SCALE GENOMIC DNA]</scope>
    <source>
        <strain evidence="8 9">AIT1</strain>
    </source>
</reference>
<comment type="similarity">
    <text evidence="6">Belongs to the biotin--protein ligase family.</text>
</comment>
<dbReference type="HAMAP" id="MF_00978">
    <property type="entry name" value="Bifunct_BirA"/>
    <property type="match status" value="1"/>
</dbReference>
<keyword evidence="6" id="KW-0678">Repressor</keyword>
<dbReference type="Proteomes" id="UP000286976">
    <property type="component" value="Unassembled WGS sequence"/>
</dbReference>
<keyword evidence="6" id="KW-0804">Transcription</keyword>
<dbReference type="CDD" id="cd16442">
    <property type="entry name" value="BPL"/>
    <property type="match status" value="1"/>
</dbReference>
<dbReference type="InterPro" id="IPR030855">
    <property type="entry name" value="Bifunct_BirA"/>
</dbReference>
<keyword evidence="1 6" id="KW-0436">Ligase</keyword>
<keyword evidence="6" id="KW-0805">Transcription regulation</keyword>
<dbReference type="OrthoDB" id="9807064at2"/>
<dbReference type="NCBIfam" id="NF008847">
    <property type="entry name" value="PRK11886.1-2"/>
    <property type="match status" value="1"/>
</dbReference>
<dbReference type="GO" id="GO:0005524">
    <property type="term" value="F:ATP binding"/>
    <property type="evidence" value="ECO:0007669"/>
    <property type="project" value="UniProtKB-UniRule"/>
</dbReference>
<evidence type="ECO:0000256" key="6">
    <source>
        <dbReference type="HAMAP-Rule" id="MF_00978"/>
    </source>
</evidence>
<sequence length="321" mass="35332">MNLIQTQLLELLADGQFHSGEALGTALGVSRMAVHKRIDSLAALGLDIFRVNRKGYRLAQPLQLLDKAIILHELPPHIGDLHVHHITSSTNDDLRLLLKQEQVQPGLSVIAEMQTAGRGRRGKPWQSPFGCNLYLSMYWPLLQGLNAAIGMSVTLGVALAKLLQKQGIEGVSIKWPNDVYIAEQKVAGILVELEGQADGEGQAIVGVGLNLMMPPNQEHIDQPFTSVQEHLSSQLNRNQWAALLIEAVYSALQQHDAQGLQPTVAAWPQFDRFYKQPVEVILGQHKHEGIACGIDEMGAFLVEQEGVLKRYFGGEVSVRSK</sequence>
<feature type="binding site" evidence="6">
    <location>
        <position position="114"/>
    </location>
    <ligand>
        <name>biotin</name>
        <dbReference type="ChEBI" id="CHEBI:57586"/>
    </ligand>
</feature>
<dbReference type="EMBL" id="PIPQ01000006">
    <property type="protein sequence ID" value="RUO39382.1"/>
    <property type="molecule type" value="Genomic_DNA"/>
</dbReference>
<proteinExistence type="inferred from homology"/>
<dbReference type="GO" id="GO:0004077">
    <property type="term" value="F:biotin--[biotin carboxyl-carrier protein] ligase activity"/>
    <property type="evidence" value="ECO:0007669"/>
    <property type="project" value="UniProtKB-UniRule"/>
</dbReference>
<accession>A0A432X0C3</accession>
<dbReference type="Pfam" id="PF02237">
    <property type="entry name" value="BPL_C"/>
    <property type="match status" value="1"/>
</dbReference>
<comment type="catalytic activity">
    <reaction evidence="5 6">
        <text>biotin + L-lysyl-[protein] + ATP = N(6)-biotinyl-L-lysyl-[protein] + AMP + diphosphate + H(+)</text>
        <dbReference type="Rhea" id="RHEA:11756"/>
        <dbReference type="Rhea" id="RHEA-COMP:9752"/>
        <dbReference type="Rhea" id="RHEA-COMP:10505"/>
        <dbReference type="ChEBI" id="CHEBI:15378"/>
        <dbReference type="ChEBI" id="CHEBI:29969"/>
        <dbReference type="ChEBI" id="CHEBI:30616"/>
        <dbReference type="ChEBI" id="CHEBI:33019"/>
        <dbReference type="ChEBI" id="CHEBI:57586"/>
        <dbReference type="ChEBI" id="CHEBI:83144"/>
        <dbReference type="ChEBI" id="CHEBI:456215"/>
        <dbReference type="EC" id="6.3.4.15"/>
    </reaction>
</comment>
<evidence type="ECO:0000256" key="2">
    <source>
        <dbReference type="ARBA" id="ARBA00022741"/>
    </source>
</evidence>
<keyword evidence="6" id="KW-0238">DNA-binding</keyword>
<dbReference type="Gene3D" id="2.30.30.100">
    <property type="match status" value="1"/>
</dbReference>
<dbReference type="Pfam" id="PF03099">
    <property type="entry name" value="BPL_LplA_LipB"/>
    <property type="match status" value="1"/>
</dbReference>
<dbReference type="Pfam" id="PF08279">
    <property type="entry name" value="HTH_11"/>
    <property type="match status" value="1"/>
</dbReference>
<protein>
    <recommendedName>
        <fullName evidence="6">Bifunctional ligase/repressor BirA</fullName>
    </recommendedName>
    <alternativeName>
        <fullName evidence="6">Biotin operon repressor</fullName>
    </alternativeName>
    <alternativeName>
        <fullName evidence="6">Biotin--[acetyl-CoA-carboxylase] ligase</fullName>
        <ecNumber evidence="6">6.3.4.15</ecNumber>
    </alternativeName>
    <alternativeName>
        <fullName evidence="6">Biotin--protein ligase</fullName>
    </alternativeName>
    <alternativeName>
        <fullName evidence="6">Biotin-[acetyl-CoA carboxylase] synthetase</fullName>
    </alternativeName>
</protein>
<dbReference type="InterPro" id="IPR019885">
    <property type="entry name" value="Tscrpt_reg_HTH_AsnC-type_CS"/>
</dbReference>
<feature type="DNA-binding region" description="H-T-H motif" evidence="6">
    <location>
        <begin position="20"/>
        <end position="39"/>
    </location>
</feature>
<feature type="domain" description="BPL/LPL catalytic" evidence="7">
    <location>
        <begin position="71"/>
        <end position="256"/>
    </location>
</feature>